<evidence type="ECO:0000313" key="2">
    <source>
        <dbReference type="EMBL" id="SCG16695.1"/>
    </source>
</evidence>
<dbReference type="EMBL" id="LT607733">
    <property type="protein sequence ID" value="SCG16695.1"/>
    <property type="molecule type" value="Genomic_DNA"/>
</dbReference>
<dbReference type="GeneID" id="95802754"/>
<evidence type="ECO:0000313" key="3">
    <source>
        <dbReference type="Proteomes" id="UP000198251"/>
    </source>
</evidence>
<organism evidence="2 3">
    <name type="scientific">Micromonospora echinofusca</name>
    <dbReference type="NCBI Taxonomy" id="47858"/>
    <lineage>
        <taxon>Bacteria</taxon>
        <taxon>Bacillati</taxon>
        <taxon>Actinomycetota</taxon>
        <taxon>Actinomycetes</taxon>
        <taxon>Micromonosporales</taxon>
        <taxon>Micromonosporaceae</taxon>
        <taxon>Micromonospora</taxon>
    </lineage>
</organism>
<sequence length="91" mass="9209">MDVELTPLPGIGTRRMFTTAAGVRVGVVTHHAGGRRELVHSDDEDPDATRSITLEPDEAVVLAGLLGLLDALDVTGPGAGVPATTTPAVGG</sequence>
<gene>
    <name evidence="2" type="ORF">GA0070610_2967</name>
</gene>
<accession>A0A1C5G9W6</accession>
<reference evidence="2 3" key="1">
    <citation type="submission" date="2016-06" db="EMBL/GenBank/DDBJ databases">
        <authorList>
            <person name="Kjaerup R.B."/>
            <person name="Dalgaard T.S."/>
            <person name="Juul-Madsen H.R."/>
        </authorList>
    </citation>
    <scope>NUCLEOTIDE SEQUENCE [LARGE SCALE GENOMIC DNA]</scope>
    <source>
        <strain evidence="2 3">DSM 43913</strain>
    </source>
</reference>
<protein>
    <recommendedName>
        <fullName evidence="1">Potassium/proton antiporter subunit KhtT-like N-terminal domain-containing protein</fullName>
    </recommendedName>
</protein>
<proteinExistence type="predicted"/>
<dbReference type="InterPro" id="IPR058776">
    <property type="entry name" value="KhtT-like_N"/>
</dbReference>
<feature type="domain" description="Potassium/proton antiporter subunit KhtT-like N-terminal" evidence="1">
    <location>
        <begin position="1"/>
        <end position="67"/>
    </location>
</feature>
<name>A0A1C5G9W6_MICEH</name>
<dbReference type="AlphaFoldDB" id="A0A1C5G9W6"/>
<dbReference type="Proteomes" id="UP000198251">
    <property type="component" value="Chromosome I"/>
</dbReference>
<evidence type="ECO:0000259" key="1">
    <source>
        <dbReference type="Pfam" id="PF25991"/>
    </source>
</evidence>
<keyword evidence="3" id="KW-1185">Reference proteome</keyword>
<dbReference type="RefSeq" id="WP_089000549.1">
    <property type="nucleotide sequence ID" value="NZ_JBFAAC010000010.1"/>
</dbReference>
<dbReference type="Pfam" id="PF25991">
    <property type="entry name" value="KhtT_N"/>
    <property type="match status" value="1"/>
</dbReference>